<keyword evidence="4 7" id="KW-0812">Transmembrane</keyword>
<keyword evidence="2 7" id="KW-0813">Transport</keyword>
<feature type="transmembrane region" description="Helical" evidence="7">
    <location>
        <begin position="77"/>
        <end position="103"/>
    </location>
</feature>
<keyword evidence="3" id="KW-1003">Cell membrane</keyword>
<dbReference type="InterPro" id="IPR025966">
    <property type="entry name" value="OppC_N"/>
</dbReference>
<keyword evidence="10" id="KW-1185">Reference proteome</keyword>
<feature type="transmembrane region" description="Helical" evidence="7">
    <location>
        <begin position="12"/>
        <end position="32"/>
    </location>
</feature>
<evidence type="ECO:0000256" key="5">
    <source>
        <dbReference type="ARBA" id="ARBA00022989"/>
    </source>
</evidence>
<name>A0A6L5Y9B4_9BACT</name>
<dbReference type="InterPro" id="IPR000515">
    <property type="entry name" value="MetI-like"/>
</dbReference>
<dbReference type="Proteomes" id="UP000473699">
    <property type="component" value="Unassembled WGS sequence"/>
</dbReference>
<dbReference type="EMBL" id="VUNH01000002">
    <property type="protein sequence ID" value="MST54846.1"/>
    <property type="molecule type" value="Genomic_DNA"/>
</dbReference>
<dbReference type="PANTHER" id="PTHR43386:SF1">
    <property type="entry name" value="D,D-DIPEPTIDE TRANSPORT SYSTEM PERMEASE PROTEIN DDPC-RELATED"/>
    <property type="match status" value="1"/>
</dbReference>
<dbReference type="PROSITE" id="PS50928">
    <property type="entry name" value="ABC_TM1"/>
    <property type="match status" value="1"/>
</dbReference>
<feature type="transmembrane region" description="Helical" evidence="7">
    <location>
        <begin position="196"/>
        <end position="221"/>
    </location>
</feature>
<accession>A0A6L5Y9B4</accession>
<keyword evidence="5 7" id="KW-1133">Transmembrane helix</keyword>
<dbReference type="CDD" id="cd06261">
    <property type="entry name" value="TM_PBP2"/>
    <property type="match status" value="1"/>
</dbReference>
<proteinExistence type="inferred from homology"/>
<dbReference type="InterPro" id="IPR035906">
    <property type="entry name" value="MetI-like_sf"/>
</dbReference>
<feature type="transmembrane region" description="Helical" evidence="7">
    <location>
        <begin position="242"/>
        <end position="263"/>
    </location>
</feature>
<sequence length="277" mass="30230">MLKYTMIRLRRNYLALFGLFILVVLIVCAIFADQLAPFGYAQQDYMMIRKAPSAVHWLGTDEFGRDILSRLIYGSRISLQVGLIAVSISLVLGGLIGAVSGYFGGKLDNALMRLMDIQMAIPTILMAIVISSVLGPGLFNLMVAVGITYIPKFARLTRASVLSIKDQEFIEAARAMGASHTRIICLYILPNCAAPLIVQSTLSVANAILFAATLSFLGLGIQPPYPEWGGMLSAARPYLRNSAYMSIFPGLAIMFTILSLNFLGDGLRDALDPKQKR</sequence>
<dbReference type="GO" id="GO:0055085">
    <property type="term" value="P:transmembrane transport"/>
    <property type="evidence" value="ECO:0007669"/>
    <property type="project" value="InterPro"/>
</dbReference>
<dbReference type="Pfam" id="PF12911">
    <property type="entry name" value="OppC_N"/>
    <property type="match status" value="1"/>
</dbReference>
<evidence type="ECO:0000256" key="3">
    <source>
        <dbReference type="ARBA" id="ARBA00022475"/>
    </source>
</evidence>
<comment type="similarity">
    <text evidence="7">Belongs to the binding-protein-dependent transport system permease family.</text>
</comment>
<evidence type="ECO:0000256" key="1">
    <source>
        <dbReference type="ARBA" id="ARBA00004651"/>
    </source>
</evidence>
<dbReference type="AlphaFoldDB" id="A0A6L5Y9B4"/>
<feature type="transmembrane region" description="Helical" evidence="7">
    <location>
        <begin position="124"/>
        <end position="150"/>
    </location>
</feature>
<evidence type="ECO:0000256" key="4">
    <source>
        <dbReference type="ARBA" id="ARBA00022692"/>
    </source>
</evidence>
<evidence type="ECO:0000256" key="6">
    <source>
        <dbReference type="ARBA" id="ARBA00023136"/>
    </source>
</evidence>
<gene>
    <name evidence="9" type="ORF">FYJ74_02105</name>
</gene>
<evidence type="ECO:0000256" key="2">
    <source>
        <dbReference type="ARBA" id="ARBA00022448"/>
    </source>
</evidence>
<keyword evidence="6 7" id="KW-0472">Membrane</keyword>
<comment type="subcellular location">
    <subcellularLocation>
        <location evidence="1 7">Cell membrane</location>
        <topology evidence="1 7">Multi-pass membrane protein</topology>
    </subcellularLocation>
</comment>
<protein>
    <submittedName>
        <fullName evidence="9">ABC transporter permease</fullName>
    </submittedName>
</protein>
<dbReference type="InterPro" id="IPR050366">
    <property type="entry name" value="BP-dependent_transpt_permease"/>
</dbReference>
<feature type="domain" description="ABC transmembrane type-1" evidence="8">
    <location>
        <begin position="75"/>
        <end position="264"/>
    </location>
</feature>
<evidence type="ECO:0000313" key="9">
    <source>
        <dbReference type="EMBL" id="MST54846.1"/>
    </source>
</evidence>
<reference evidence="9 10" key="1">
    <citation type="submission" date="2019-08" db="EMBL/GenBank/DDBJ databases">
        <title>In-depth cultivation of the pig gut microbiome towards novel bacterial diversity and tailored functional studies.</title>
        <authorList>
            <person name="Wylensek D."/>
            <person name="Hitch T.C.A."/>
            <person name="Clavel T."/>
        </authorList>
    </citation>
    <scope>NUCLEOTIDE SEQUENCE [LARGE SCALE GENOMIC DNA]</scope>
    <source>
        <strain evidence="9 10">SM-530-WT-4B</strain>
    </source>
</reference>
<dbReference type="Pfam" id="PF00528">
    <property type="entry name" value="BPD_transp_1"/>
    <property type="match status" value="1"/>
</dbReference>
<dbReference type="GO" id="GO:0005886">
    <property type="term" value="C:plasma membrane"/>
    <property type="evidence" value="ECO:0007669"/>
    <property type="project" value="UniProtKB-SubCell"/>
</dbReference>
<dbReference type="SUPFAM" id="SSF161098">
    <property type="entry name" value="MetI-like"/>
    <property type="match status" value="1"/>
</dbReference>
<evidence type="ECO:0000313" key="10">
    <source>
        <dbReference type="Proteomes" id="UP000473699"/>
    </source>
</evidence>
<evidence type="ECO:0000259" key="8">
    <source>
        <dbReference type="PROSITE" id="PS50928"/>
    </source>
</evidence>
<dbReference type="Gene3D" id="1.10.3720.10">
    <property type="entry name" value="MetI-like"/>
    <property type="match status" value="1"/>
</dbReference>
<organism evidence="9 10">
    <name type="scientific">Pyramidobacter porci</name>
    <dbReference type="NCBI Taxonomy" id="2605789"/>
    <lineage>
        <taxon>Bacteria</taxon>
        <taxon>Thermotogati</taxon>
        <taxon>Synergistota</taxon>
        <taxon>Synergistia</taxon>
        <taxon>Synergistales</taxon>
        <taxon>Dethiosulfovibrionaceae</taxon>
        <taxon>Pyramidobacter</taxon>
    </lineage>
</organism>
<evidence type="ECO:0000256" key="7">
    <source>
        <dbReference type="RuleBase" id="RU363032"/>
    </source>
</evidence>
<comment type="caution">
    <text evidence="9">The sequence shown here is derived from an EMBL/GenBank/DDBJ whole genome shotgun (WGS) entry which is preliminary data.</text>
</comment>
<dbReference type="RefSeq" id="WP_154528160.1">
    <property type="nucleotide sequence ID" value="NZ_VUNH01000002.1"/>
</dbReference>
<dbReference type="PANTHER" id="PTHR43386">
    <property type="entry name" value="OLIGOPEPTIDE TRANSPORT SYSTEM PERMEASE PROTEIN APPC"/>
    <property type="match status" value="1"/>
</dbReference>